<organism evidence="1 2">
    <name type="scientific">Neofusicoccum parvum</name>
    <dbReference type="NCBI Taxonomy" id="310453"/>
    <lineage>
        <taxon>Eukaryota</taxon>
        <taxon>Fungi</taxon>
        <taxon>Dikarya</taxon>
        <taxon>Ascomycota</taxon>
        <taxon>Pezizomycotina</taxon>
        <taxon>Dothideomycetes</taxon>
        <taxon>Dothideomycetes incertae sedis</taxon>
        <taxon>Botryosphaeriales</taxon>
        <taxon>Botryosphaeriaceae</taxon>
        <taxon>Neofusicoccum</taxon>
    </lineage>
</organism>
<gene>
    <name evidence="1" type="primary">g5632</name>
    <name evidence="1" type="ORF">NpPPO83_00005632</name>
</gene>
<comment type="caution">
    <text evidence="1">The sequence shown here is derived from an EMBL/GenBank/DDBJ whole genome shotgun (WGS) entry which is preliminary data.</text>
</comment>
<protein>
    <submittedName>
        <fullName evidence="1">Uncharacterized protein</fullName>
    </submittedName>
</protein>
<reference evidence="1" key="1">
    <citation type="submission" date="2024-09" db="EMBL/GenBank/DDBJ databases">
        <title>Draft Genome Sequences of Neofusicoccum parvum.</title>
        <authorList>
            <person name="Ashida A."/>
            <person name="Camagna M."/>
            <person name="Tanaka A."/>
            <person name="Takemoto D."/>
        </authorList>
    </citation>
    <scope>NUCLEOTIDE SEQUENCE</scope>
    <source>
        <strain evidence="1">PPO83</strain>
    </source>
</reference>
<evidence type="ECO:0000313" key="1">
    <source>
        <dbReference type="EMBL" id="GME49308.1"/>
    </source>
</evidence>
<dbReference type="EMBL" id="BSXG01000153">
    <property type="protein sequence ID" value="GME49308.1"/>
    <property type="molecule type" value="Genomic_DNA"/>
</dbReference>
<accession>A0ACB5SN70</accession>
<dbReference type="Proteomes" id="UP001165186">
    <property type="component" value="Unassembled WGS sequence"/>
</dbReference>
<proteinExistence type="predicted"/>
<keyword evidence="2" id="KW-1185">Reference proteome</keyword>
<evidence type="ECO:0000313" key="2">
    <source>
        <dbReference type="Proteomes" id="UP001165186"/>
    </source>
</evidence>
<sequence length="126" mass="13379">MIPQMPFRFFGSIEGSFLTAAEPTSYAYSPHSSIYSSSTTLYEERGPRIIEPQPPARHAASEHDKATTASQAANPPPATQGADADDGKTSSESSSRSSSRSSSPKRPMGVDLLSSAPRMNATRMVG</sequence>
<name>A0ACB5SN70_9PEZI</name>